<dbReference type="InterPro" id="IPR023753">
    <property type="entry name" value="FAD/NAD-binding_dom"/>
</dbReference>
<dbReference type="SUPFAM" id="SSF51735">
    <property type="entry name" value="NAD(P)-binding Rossmann-fold domains"/>
    <property type="match status" value="1"/>
</dbReference>
<reference evidence="7" key="1">
    <citation type="journal article" date="2014" name="Int. J. Syst. Evol. Microbiol.">
        <title>Complete genome sequence of Corynebacterium casei LMG S-19264T (=DSM 44701T), isolated from a smear-ripened cheese.</title>
        <authorList>
            <consortium name="US DOE Joint Genome Institute (JGI-PGF)"/>
            <person name="Walter F."/>
            <person name="Albersmeier A."/>
            <person name="Kalinowski J."/>
            <person name="Ruckert C."/>
        </authorList>
    </citation>
    <scope>NUCLEOTIDE SEQUENCE</scope>
    <source>
        <strain evidence="7">VKM B-2748</strain>
    </source>
</reference>
<dbReference type="SUPFAM" id="SSF50129">
    <property type="entry name" value="GroES-like"/>
    <property type="match status" value="1"/>
</dbReference>
<name>A0A9W6N6L8_9HYPH</name>
<gene>
    <name evidence="7" type="ORF">GCM10008174_21350</name>
</gene>
<dbReference type="InterPro" id="IPR011032">
    <property type="entry name" value="GroES-like_sf"/>
</dbReference>
<comment type="cofactor">
    <cofactor evidence="1">
        <name>Zn(2+)</name>
        <dbReference type="ChEBI" id="CHEBI:29105"/>
    </cofactor>
</comment>
<dbReference type="Gene3D" id="3.40.50.720">
    <property type="entry name" value="NAD(P)-binding Rossmann-like Domain"/>
    <property type="match status" value="1"/>
</dbReference>
<evidence type="ECO:0000313" key="8">
    <source>
        <dbReference type="Proteomes" id="UP001143309"/>
    </source>
</evidence>
<evidence type="ECO:0000256" key="5">
    <source>
        <dbReference type="ARBA" id="ARBA00023002"/>
    </source>
</evidence>
<dbReference type="PANTHER" id="PTHR43350">
    <property type="entry name" value="NAD-DEPENDENT ALCOHOL DEHYDROGENASE"/>
    <property type="match status" value="1"/>
</dbReference>
<evidence type="ECO:0000313" key="7">
    <source>
        <dbReference type="EMBL" id="GLK80394.1"/>
    </source>
</evidence>
<dbReference type="GO" id="GO:0016491">
    <property type="term" value="F:oxidoreductase activity"/>
    <property type="evidence" value="ECO:0007669"/>
    <property type="project" value="UniProtKB-KW"/>
</dbReference>
<evidence type="ECO:0000256" key="3">
    <source>
        <dbReference type="ARBA" id="ARBA00022723"/>
    </source>
</evidence>
<keyword evidence="4" id="KW-0862">Zinc</keyword>
<dbReference type="PANTHER" id="PTHR43350:SF19">
    <property type="entry name" value="D-GULOSIDE 3-DEHYDROGENASE"/>
    <property type="match status" value="1"/>
</dbReference>
<dbReference type="Pfam" id="PF07992">
    <property type="entry name" value="Pyr_redox_2"/>
    <property type="match status" value="1"/>
</dbReference>
<keyword evidence="8" id="KW-1185">Reference proteome</keyword>
<sequence length="330" mass="34559">MHRPGNSLDAGRRALWRPGDGTVEIRTQPFALAPGEVEVRTAFSAVSRGTERLVLEGRVPPEERERMRAPRQEGEFPGPVKYGYCAVGEIVGGPPELAGRMAFCLHPHEDRFGAAPAELALLPEGLPAKRATLAANMETALNALWDSGAGPCDRVVVVGGGVVGLLAASLAARLPGAEVTVVDVADRRSVAEALGARFAFPADAPRDADVVIHASATAAGLATALAAAGDEAVVVEASWHGAGDVAVPLGGAFHSRRLKLVSSQVGMVAPSRRPRWPHARRLDAALHLLRHARAYDLLLDREIAFDDAPAQLPGLLSSGADALGIVIVYP</sequence>
<proteinExistence type="inferred from homology"/>
<keyword evidence="5" id="KW-0560">Oxidoreductase</keyword>
<evidence type="ECO:0000256" key="2">
    <source>
        <dbReference type="ARBA" id="ARBA00008072"/>
    </source>
</evidence>
<organism evidence="7 8">
    <name type="scientific">Methylopila turkensis</name>
    <dbReference type="NCBI Taxonomy" id="1437816"/>
    <lineage>
        <taxon>Bacteria</taxon>
        <taxon>Pseudomonadati</taxon>
        <taxon>Pseudomonadota</taxon>
        <taxon>Alphaproteobacteria</taxon>
        <taxon>Hyphomicrobiales</taxon>
        <taxon>Methylopilaceae</taxon>
        <taxon>Methylopila</taxon>
    </lineage>
</organism>
<keyword evidence="3" id="KW-0479">Metal-binding</keyword>
<comment type="caution">
    <text evidence="7">The sequence shown here is derived from an EMBL/GenBank/DDBJ whole genome shotgun (WGS) entry which is preliminary data.</text>
</comment>
<feature type="domain" description="FAD/NAD(P)-binding" evidence="6">
    <location>
        <begin position="147"/>
        <end position="188"/>
    </location>
</feature>
<dbReference type="AlphaFoldDB" id="A0A9W6N6L8"/>
<comment type="similarity">
    <text evidence="2">Belongs to the zinc-containing alcohol dehydrogenase family.</text>
</comment>
<evidence type="ECO:0000256" key="4">
    <source>
        <dbReference type="ARBA" id="ARBA00022833"/>
    </source>
</evidence>
<dbReference type="RefSeq" id="WP_271200855.1">
    <property type="nucleotide sequence ID" value="NZ_BSFL01000002.1"/>
</dbReference>
<dbReference type="EMBL" id="BSFL01000002">
    <property type="protein sequence ID" value="GLK80394.1"/>
    <property type="molecule type" value="Genomic_DNA"/>
</dbReference>
<dbReference type="GO" id="GO:0046872">
    <property type="term" value="F:metal ion binding"/>
    <property type="evidence" value="ECO:0007669"/>
    <property type="project" value="UniProtKB-KW"/>
</dbReference>
<dbReference type="Proteomes" id="UP001143309">
    <property type="component" value="Unassembled WGS sequence"/>
</dbReference>
<reference evidence="7" key="2">
    <citation type="submission" date="2023-01" db="EMBL/GenBank/DDBJ databases">
        <authorList>
            <person name="Sun Q."/>
            <person name="Evtushenko L."/>
        </authorList>
    </citation>
    <scope>NUCLEOTIDE SEQUENCE</scope>
    <source>
        <strain evidence="7">VKM B-2748</strain>
    </source>
</reference>
<accession>A0A9W6N6L8</accession>
<evidence type="ECO:0000256" key="1">
    <source>
        <dbReference type="ARBA" id="ARBA00001947"/>
    </source>
</evidence>
<protein>
    <submittedName>
        <fullName evidence="7">Dehydrogenase</fullName>
    </submittedName>
</protein>
<dbReference type="InterPro" id="IPR036291">
    <property type="entry name" value="NAD(P)-bd_dom_sf"/>
</dbReference>
<evidence type="ECO:0000259" key="6">
    <source>
        <dbReference type="Pfam" id="PF07992"/>
    </source>
</evidence>
<dbReference type="Gene3D" id="3.90.180.10">
    <property type="entry name" value="Medium-chain alcohol dehydrogenases, catalytic domain"/>
    <property type="match status" value="1"/>
</dbReference>
<dbReference type="CDD" id="cd08255">
    <property type="entry name" value="2-desacetyl-2-hydroxyethyl_bacteriochlorophyllide_like"/>
    <property type="match status" value="1"/>
</dbReference>